<proteinExistence type="predicted"/>
<dbReference type="EMBL" id="JAQSVD010000015">
    <property type="protein sequence ID" value="MDE1472457.1"/>
    <property type="molecule type" value="Genomic_DNA"/>
</dbReference>
<dbReference type="PANTHER" id="PTHR45833:SF1">
    <property type="entry name" value="METHIONINE SYNTHASE"/>
    <property type="match status" value="1"/>
</dbReference>
<keyword evidence="1" id="KW-0479">Metal-binding</keyword>
<feature type="domain" description="B12-binding" evidence="3">
    <location>
        <begin position="89"/>
        <end position="218"/>
    </location>
</feature>
<evidence type="ECO:0000313" key="5">
    <source>
        <dbReference type="EMBL" id="MDE1472457.1"/>
    </source>
</evidence>
<dbReference type="PANTHER" id="PTHR45833">
    <property type="entry name" value="METHIONINE SYNTHASE"/>
    <property type="match status" value="1"/>
</dbReference>
<sequence>MKEKIIQAIRDLDDEQALGLVREMLEATSDITVILDILNSGMEEIGKLYESGTYYIADLIMAGYIYRCVLDMEEVCTFLEKKQNDAQAKGSIVICTVEGDIHDIGKDIFVSLARSKGFIVYDLGVDTKPEQILDFILSNPVDILAMSGIITESITYMKKTMDILASCSLKKCQKILLGGLNFSKEIRIYIGADYAATSAKDGLQKCIEWINEKNNDSE</sequence>
<dbReference type="SUPFAM" id="SSF52242">
    <property type="entry name" value="Cobalamin (vitamin B12)-binding domain"/>
    <property type="match status" value="1"/>
</dbReference>
<evidence type="ECO:0000259" key="3">
    <source>
        <dbReference type="PROSITE" id="PS51332"/>
    </source>
</evidence>
<reference evidence="5 6" key="1">
    <citation type="submission" date="2023-02" db="EMBL/GenBank/DDBJ databases">
        <title>Comparative genome analysis of Eubacterium limosum species.</title>
        <authorList>
            <person name="Bak J.E."/>
        </authorList>
    </citation>
    <scope>NUCLEOTIDE SEQUENCE [LARGE SCALE GENOMIC DNA]</scope>
    <source>
        <strain evidence="5 6">KGMB01548</strain>
    </source>
</reference>
<dbReference type="InterPro" id="IPR036594">
    <property type="entry name" value="Meth_synthase_dom"/>
</dbReference>
<evidence type="ECO:0000256" key="1">
    <source>
        <dbReference type="ARBA" id="ARBA00022723"/>
    </source>
</evidence>
<dbReference type="InterPro" id="IPR050554">
    <property type="entry name" value="Met_Synthase/Corrinoid"/>
</dbReference>
<dbReference type="InterPro" id="IPR036724">
    <property type="entry name" value="Cobalamin-bd_sf"/>
</dbReference>
<dbReference type="Gene3D" id="3.40.50.280">
    <property type="entry name" value="Cobalamin-binding domain"/>
    <property type="match status" value="1"/>
</dbReference>
<dbReference type="Proteomes" id="UP001215087">
    <property type="component" value="Unassembled WGS sequence"/>
</dbReference>
<feature type="domain" description="B12-binding N-terminal" evidence="4">
    <location>
        <begin position="1"/>
        <end position="85"/>
    </location>
</feature>
<evidence type="ECO:0000256" key="2">
    <source>
        <dbReference type="ARBA" id="ARBA00023285"/>
    </source>
</evidence>
<name>A0ABT5UU05_EUBLI</name>
<gene>
    <name evidence="5" type="ORF">PTZ04_19545</name>
</gene>
<dbReference type="PROSITE" id="PS51337">
    <property type="entry name" value="B12_BINDING_NTER"/>
    <property type="match status" value="1"/>
</dbReference>
<dbReference type="Pfam" id="PF02310">
    <property type="entry name" value="B12-binding"/>
    <property type="match status" value="1"/>
</dbReference>
<dbReference type="Pfam" id="PF02607">
    <property type="entry name" value="B12-binding_2"/>
    <property type="match status" value="1"/>
</dbReference>
<dbReference type="PROSITE" id="PS51332">
    <property type="entry name" value="B12_BINDING"/>
    <property type="match status" value="1"/>
</dbReference>
<comment type="caution">
    <text evidence="5">The sequence shown here is derived from an EMBL/GenBank/DDBJ whole genome shotgun (WGS) entry which is preliminary data.</text>
</comment>
<dbReference type="SUPFAM" id="SSF47644">
    <property type="entry name" value="Methionine synthase domain"/>
    <property type="match status" value="1"/>
</dbReference>
<dbReference type="Gene3D" id="1.10.1240.10">
    <property type="entry name" value="Methionine synthase domain"/>
    <property type="match status" value="1"/>
</dbReference>
<organism evidence="5 6">
    <name type="scientific">Eubacterium limosum</name>
    <dbReference type="NCBI Taxonomy" id="1736"/>
    <lineage>
        <taxon>Bacteria</taxon>
        <taxon>Bacillati</taxon>
        <taxon>Bacillota</taxon>
        <taxon>Clostridia</taxon>
        <taxon>Eubacteriales</taxon>
        <taxon>Eubacteriaceae</taxon>
        <taxon>Eubacterium</taxon>
    </lineage>
</organism>
<keyword evidence="2" id="KW-0170">Cobalt</keyword>
<accession>A0ABT5UU05</accession>
<dbReference type="SMART" id="SM01018">
    <property type="entry name" value="B12-binding_2"/>
    <property type="match status" value="1"/>
</dbReference>
<evidence type="ECO:0000313" key="6">
    <source>
        <dbReference type="Proteomes" id="UP001215087"/>
    </source>
</evidence>
<keyword evidence="6" id="KW-1185">Reference proteome</keyword>
<dbReference type="InterPro" id="IPR003759">
    <property type="entry name" value="Cbl-bd_cap"/>
</dbReference>
<dbReference type="RefSeq" id="WP_227209147.1">
    <property type="nucleotide sequence ID" value="NZ_JAJCLO010000019.1"/>
</dbReference>
<evidence type="ECO:0000259" key="4">
    <source>
        <dbReference type="PROSITE" id="PS51337"/>
    </source>
</evidence>
<protein>
    <submittedName>
        <fullName evidence="5">Cobalamin-dependent protein</fullName>
    </submittedName>
</protein>
<dbReference type="InterPro" id="IPR006158">
    <property type="entry name" value="Cobalamin-bd"/>
</dbReference>